<keyword evidence="1" id="KW-0547">Nucleotide-binding</keyword>
<evidence type="ECO:0000256" key="5">
    <source>
        <dbReference type="SAM" id="MobiDB-lite"/>
    </source>
</evidence>
<evidence type="ECO:0000256" key="3">
    <source>
        <dbReference type="ARBA" id="ARBA00022806"/>
    </source>
</evidence>
<sequence length="140" mass="14459">MTLASLHAAKGLEWDAVFLVGLTEGMLPITYAKTDETDRGGAPAALRRRHPGPPRHLTLSWALSRAPGGRPSRRPSRFLSGLRPGSTAPPPGHASRTPRVRWATSPYGSGSSGSGVAPATAPPPGRRAQTGAAARVCGAP</sequence>
<dbReference type="Gene3D" id="3.40.50.300">
    <property type="entry name" value="P-loop containing nucleotide triphosphate hydrolases"/>
    <property type="match status" value="1"/>
</dbReference>
<accession>A0ABN3X642</accession>
<dbReference type="Proteomes" id="UP001501102">
    <property type="component" value="Unassembled WGS sequence"/>
</dbReference>
<feature type="compositionally biased region" description="Low complexity" evidence="5">
    <location>
        <begin position="103"/>
        <end position="119"/>
    </location>
</feature>
<proteinExistence type="predicted"/>
<dbReference type="RefSeq" id="WP_425586058.1">
    <property type="nucleotide sequence ID" value="NZ_BAAAXZ010000132.1"/>
</dbReference>
<feature type="domain" description="UvrD-like helicase C-terminal" evidence="6">
    <location>
        <begin position="3"/>
        <end position="34"/>
    </location>
</feature>
<dbReference type="Pfam" id="PF13361">
    <property type="entry name" value="UvrD_C"/>
    <property type="match status" value="1"/>
</dbReference>
<evidence type="ECO:0000256" key="1">
    <source>
        <dbReference type="ARBA" id="ARBA00022741"/>
    </source>
</evidence>
<dbReference type="EMBL" id="BAAAXZ010000132">
    <property type="protein sequence ID" value="GAA2936413.1"/>
    <property type="molecule type" value="Genomic_DNA"/>
</dbReference>
<organism evidence="7 8">
    <name type="scientific">Streptomyces thioluteus</name>
    <dbReference type="NCBI Taxonomy" id="66431"/>
    <lineage>
        <taxon>Bacteria</taxon>
        <taxon>Bacillati</taxon>
        <taxon>Actinomycetota</taxon>
        <taxon>Actinomycetes</taxon>
        <taxon>Kitasatosporales</taxon>
        <taxon>Streptomycetaceae</taxon>
        <taxon>Streptomyces</taxon>
    </lineage>
</organism>
<dbReference type="InterPro" id="IPR027417">
    <property type="entry name" value="P-loop_NTPase"/>
</dbReference>
<keyword evidence="8" id="KW-1185">Reference proteome</keyword>
<reference evidence="7 8" key="1">
    <citation type="journal article" date="2019" name="Int. J. Syst. Evol. Microbiol.">
        <title>The Global Catalogue of Microorganisms (GCM) 10K type strain sequencing project: providing services to taxonomists for standard genome sequencing and annotation.</title>
        <authorList>
            <consortium name="The Broad Institute Genomics Platform"/>
            <consortium name="The Broad Institute Genome Sequencing Center for Infectious Disease"/>
            <person name="Wu L."/>
            <person name="Ma J."/>
        </authorList>
    </citation>
    <scope>NUCLEOTIDE SEQUENCE [LARGE SCALE GENOMIC DNA]</scope>
    <source>
        <strain evidence="7 8">JCM 4087</strain>
    </source>
</reference>
<evidence type="ECO:0000256" key="2">
    <source>
        <dbReference type="ARBA" id="ARBA00022801"/>
    </source>
</evidence>
<evidence type="ECO:0000313" key="7">
    <source>
        <dbReference type="EMBL" id="GAA2936413.1"/>
    </source>
</evidence>
<dbReference type="SUPFAM" id="SSF52540">
    <property type="entry name" value="P-loop containing nucleoside triphosphate hydrolases"/>
    <property type="match status" value="1"/>
</dbReference>
<evidence type="ECO:0000256" key="4">
    <source>
        <dbReference type="ARBA" id="ARBA00022840"/>
    </source>
</evidence>
<keyword evidence="2" id="KW-0378">Hydrolase</keyword>
<keyword evidence="3" id="KW-0347">Helicase</keyword>
<evidence type="ECO:0000259" key="6">
    <source>
        <dbReference type="Pfam" id="PF13361"/>
    </source>
</evidence>
<keyword evidence="4" id="KW-0067">ATP-binding</keyword>
<protein>
    <recommendedName>
        <fullName evidence="6">UvrD-like helicase C-terminal domain-containing protein</fullName>
    </recommendedName>
</protein>
<evidence type="ECO:0000313" key="8">
    <source>
        <dbReference type="Proteomes" id="UP001501102"/>
    </source>
</evidence>
<name>A0ABN3X642_STRTU</name>
<comment type="caution">
    <text evidence="7">The sequence shown here is derived from an EMBL/GenBank/DDBJ whole genome shotgun (WGS) entry which is preliminary data.</text>
</comment>
<dbReference type="InterPro" id="IPR014017">
    <property type="entry name" value="DNA_helicase_UvrD-like_C"/>
</dbReference>
<gene>
    <name evidence="7" type="ORF">GCM10020221_35210</name>
</gene>
<feature type="region of interest" description="Disordered" evidence="5">
    <location>
        <begin position="33"/>
        <end position="140"/>
    </location>
</feature>